<gene>
    <name evidence="1" type="ORF">SPELUC_LOCUS4859</name>
</gene>
<sequence length="103" mass="11942">MSLDQSKYPENNPFSLKQNNTNYKYHIINEGFYSSKNKTSWGRNKSHHTVECEIEYEQDGSVFIIRFEENSQQYVLNSKKSPTAVANDYLKVSTVLCSFCANN</sequence>
<evidence type="ECO:0000313" key="1">
    <source>
        <dbReference type="EMBL" id="CAG8542378.1"/>
    </source>
</evidence>
<proteinExistence type="predicted"/>
<dbReference type="Proteomes" id="UP000789366">
    <property type="component" value="Unassembled WGS sequence"/>
</dbReference>
<evidence type="ECO:0000313" key="2">
    <source>
        <dbReference type="Proteomes" id="UP000789366"/>
    </source>
</evidence>
<protein>
    <submittedName>
        <fullName evidence="1">16047_t:CDS:1</fullName>
    </submittedName>
</protein>
<keyword evidence="2" id="KW-1185">Reference proteome</keyword>
<dbReference type="EMBL" id="CAJVPW010004574">
    <property type="protein sequence ID" value="CAG8542378.1"/>
    <property type="molecule type" value="Genomic_DNA"/>
</dbReference>
<accession>A0ACA9LQ87</accession>
<reference evidence="1" key="1">
    <citation type="submission" date="2021-06" db="EMBL/GenBank/DDBJ databases">
        <authorList>
            <person name="Kallberg Y."/>
            <person name="Tangrot J."/>
            <person name="Rosling A."/>
        </authorList>
    </citation>
    <scope>NUCLEOTIDE SEQUENCE</scope>
    <source>
        <strain evidence="1">28 12/20/2015</strain>
    </source>
</reference>
<name>A0ACA9LQ87_9GLOM</name>
<comment type="caution">
    <text evidence="1">The sequence shown here is derived from an EMBL/GenBank/DDBJ whole genome shotgun (WGS) entry which is preliminary data.</text>
</comment>
<organism evidence="1 2">
    <name type="scientific">Cetraspora pellucida</name>
    <dbReference type="NCBI Taxonomy" id="1433469"/>
    <lineage>
        <taxon>Eukaryota</taxon>
        <taxon>Fungi</taxon>
        <taxon>Fungi incertae sedis</taxon>
        <taxon>Mucoromycota</taxon>
        <taxon>Glomeromycotina</taxon>
        <taxon>Glomeromycetes</taxon>
        <taxon>Diversisporales</taxon>
        <taxon>Gigasporaceae</taxon>
        <taxon>Cetraspora</taxon>
    </lineage>
</organism>